<proteinExistence type="predicted"/>
<sequence>MEHSKAPDKSEEEITRNAPEWSRHVRSTCHYRQRVRHTPENELLKWRKVVRLDGRGDEGGARVTEKEKRDDGGRRKWGSEWEEPSSLRSPLQP</sequence>
<feature type="region of interest" description="Disordered" evidence="1">
    <location>
        <begin position="1"/>
        <end position="26"/>
    </location>
</feature>
<dbReference type="AlphaFoldDB" id="A0A6A1VE22"/>
<feature type="compositionally biased region" description="Basic and acidic residues" evidence="1">
    <location>
        <begin position="53"/>
        <end position="79"/>
    </location>
</feature>
<accession>A0A6A1VE22</accession>
<evidence type="ECO:0000313" key="2">
    <source>
        <dbReference type="EMBL" id="KAB1210098.1"/>
    </source>
</evidence>
<dbReference type="Proteomes" id="UP000516437">
    <property type="component" value="Chromosome 6"/>
</dbReference>
<name>A0A6A1VE22_9ROSI</name>
<evidence type="ECO:0000256" key="1">
    <source>
        <dbReference type="SAM" id="MobiDB-lite"/>
    </source>
</evidence>
<evidence type="ECO:0000313" key="3">
    <source>
        <dbReference type="Proteomes" id="UP000516437"/>
    </source>
</evidence>
<keyword evidence="3" id="KW-1185">Reference proteome</keyword>
<organism evidence="2 3">
    <name type="scientific">Morella rubra</name>
    <name type="common">Chinese bayberry</name>
    <dbReference type="NCBI Taxonomy" id="262757"/>
    <lineage>
        <taxon>Eukaryota</taxon>
        <taxon>Viridiplantae</taxon>
        <taxon>Streptophyta</taxon>
        <taxon>Embryophyta</taxon>
        <taxon>Tracheophyta</taxon>
        <taxon>Spermatophyta</taxon>
        <taxon>Magnoliopsida</taxon>
        <taxon>eudicotyledons</taxon>
        <taxon>Gunneridae</taxon>
        <taxon>Pentapetalae</taxon>
        <taxon>rosids</taxon>
        <taxon>fabids</taxon>
        <taxon>Fagales</taxon>
        <taxon>Myricaceae</taxon>
        <taxon>Morella</taxon>
    </lineage>
</organism>
<dbReference type="EMBL" id="RXIC02000024">
    <property type="protein sequence ID" value="KAB1210098.1"/>
    <property type="molecule type" value="Genomic_DNA"/>
</dbReference>
<protein>
    <submittedName>
        <fullName evidence="2">Uncharacterized protein</fullName>
    </submittedName>
</protein>
<comment type="caution">
    <text evidence="2">The sequence shown here is derived from an EMBL/GenBank/DDBJ whole genome shotgun (WGS) entry which is preliminary data.</text>
</comment>
<feature type="compositionally biased region" description="Basic and acidic residues" evidence="1">
    <location>
        <begin position="1"/>
        <end position="15"/>
    </location>
</feature>
<reference evidence="2 3" key="1">
    <citation type="journal article" date="2019" name="Plant Biotechnol. J.">
        <title>The red bayberry genome and genetic basis of sex determination.</title>
        <authorList>
            <person name="Jia H.M."/>
            <person name="Jia H.J."/>
            <person name="Cai Q.L."/>
            <person name="Wang Y."/>
            <person name="Zhao H.B."/>
            <person name="Yang W.F."/>
            <person name="Wang G.Y."/>
            <person name="Li Y.H."/>
            <person name="Zhan D.L."/>
            <person name="Shen Y.T."/>
            <person name="Niu Q.F."/>
            <person name="Chang L."/>
            <person name="Qiu J."/>
            <person name="Zhao L."/>
            <person name="Xie H.B."/>
            <person name="Fu W.Y."/>
            <person name="Jin J."/>
            <person name="Li X.W."/>
            <person name="Jiao Y."/>
            <person name="Zhou C.C."/>
            <person name="Tu T."/>
            <person name="Chai C.Y."/>
            <person name="Gao J.L."/>
            <person name="Fan L.J."/>
            <person name="van de Weg E."/>
            <person name="Wang J.Y."/>
            <person name="Gao Z.S."/>
        </authorList>
    </citation>
    <scope>NUCLEOTIDE SEQUENCE [LARGE SCALE GENOMIC DNA]</scope>
    <source>
        <tissue evidence="2">Leaves</tissue>
    </source>
</reference>
<gene>
    <name evidence="2" type="ORF">CJ030_MR6G011326</name>
</gene>
<feature type="region of interest" description="Disordered" evidence="1">
    <location>
        <begin position="53"/>
        <end position="93"/>
    </location>
</feature>